<protein>
    <submittedName>
        <fullName evidence="1">Putative virion structural protein</fullName>
    </submittedName>
</protein>
<evidence type="ECO:0000313" key="2">
    <source>
        <dbReference type="Proteomes" id="UP000297195"/>
    </source>
</evidence>
<dbReference type="EMBL" id="MK689364">
    <property type="protein sequence ID" value="QBZ70663.1"/>
    <property type="molecule type" value="Genomic_DNA"/>
</dbReference>
<sequence length="1232" mass="138676">MIKQDIPLYKLDLTGKSEFNHVKLQAGSRFDVAQHQIVIPPGAPFYQKSMKITDPAGKLLVLGEDYEFYGIMNKLTAFTAQPVGLFVRFLKDEIREWVWDYQVVGNFNKLTTEILNMLHSIYEDDRYVLYENIKNKPLWFDPEVHQHDLTYDIFGFTDLARELTRVANIQGTQKSAAVGFLETFRDHIDFYCDSYRELLQGIITNHASHKYDQHAVRKEHIGLALVDNNLTATLEETLEGLRDDLFITPYNAALAVTAAAGRNDKLYPSGKLPLLRYGSDTFIPPTISGSFEGLGAQTRRVGGLVESDGTMLILQHRNNGKYRGLYFVRCANWMSQSAEYEFTSYMYTHPTATADGATLDTIINGSNRYIMVVGDAVKNIWYYAETHGTFNPDRHILRRISGPWVTEDLANRPNQWNLNAETKCVVLADENYAEGWSIIQTYNISTFNERRTLPHTPNWYWDRSINIDNAGYSIIYFKGLSALGVRCRIDYTHEVFGNKNDHYFTPWWPEVDDDGTGGKGANIHSLFARYTRPTKYLWMHRSLHAMWLKSAANTFNLRLTITGIDDAGVSGRRFMFPTFRGQLRFEQIGAEQWCHITPHEDMTMPLINPDDRNDTNPTYKKWIESINAYEYPDSADRIGSFVVDREFLHFSDGFGNSIFPSVYCMLKTPYLKDADAIYRQPPPGSVTRFYKEGDGRLVFNEANPLGMTESFVLQRWLSADTTNYAQTGFLIKQNTPDGPEWIFRHSRFANSNWTHLRPTVSSSFGGKAYSHWPFLSSVRKTNLGQQVRMSQSVPPPNGVSANNSYTHLFGASCNTTVMGTNKGFNSEGTRADYLLPWTTVTSIVGNDVQFQHQEVFNVKRLVEQDLLALFTPFGYTLSDIRKTWSISQTMDPSGAIKFVAAVNRLVGRDLRMAFVIGTVTGQGATSTTDGYKLWADAKWTSLSPVTDRLINDVVELGTGYSYWDQNSKDSAKLNHGLCLTIPWESRSPDGSVASANSYTIYLRQCQGYFPSGGDDMAAVVIEVSADSRTILNHQNTYGSMWTMTNSLEPIPETGIIRTQWAIEVFEGSAIAGGPINSTRVYDGIAGDTYSQSGGYIGATNIITPAYTVYFNQIKNILLAGKMYDIPSTYIDILDQDPSPAGKTYYVYVYYSNNVAEYIISPTVRPESSVQSMIATVICGPTQIDRIIPYNRFSMNGVVISAKRQGSAILASSGSSEGVGDTSTILLDNDFIP</sequence>
<name>A0A4D6DWF2_9CAUD</name>
<accession>A0A4D6DWF2</accession>
<proteinExistence type="predicted"/>
<dbReference type="Proteomes" id="UP000297195">
    <property type="component" value="Segment"/>
</dbReference>
<keyword evidence="2" id="KW-1185">Reference proteome</keyword>
<organism evidence="1 2">
    <name type="scientific">Edwardsiella phage pEt-SU</name>
    <dbReference type="NCBI Taxonomy" id="2562142"/>
    <lineage>
        <taxon>Viruses</taxon>
        <taxon>Duplodnaviria</taxon>
        <taxon>Heunggongvirae</taxon>
        <taxon>Uroviricota</taxon>
        <taxon>Caudoviricetes</taxon>
        <taxon>Chimalliviridae</taxon>
        <taxon>Petsuvirus</taxon>
        <taxon>Petsuvirus pEtSU</taxon>
    </lineage>
</organism>
<reference evidence="1 2" key="1">
    <citation type="submission" date="2019-03" db="EMBL/GenBank/DDBJ databases">
        <authorList>
            <person name="Kim S.G."/>
            <person name="Park S.C."/>
        </authorList>
    </citation>
    <scope>NUCLEOTIDE SEQUENCE [LARGE SCALE GENOMIC DNA]</scope>
</reference>
<gene>
    <name evidence="1" type="ORF">pETSU_082</name>
</gene>
<evidence type="ECO:0000313" key="1">
    <source>
        <dbReference type="EMBL" id="QBZ70663.1"/>
    </source>
</evidence>